<keyword evidence="12" id="KW-1185">Reference proteome</keyword>
<name>A0AAV1Q159_SCOSC</name>
<evidence type="ECO:0000256" key="9">
    <source>
        <dbReference type="SAM" id="Phobius"/>
    </source>
</evidence>
<feature type="domain" description="Protein kinase" evidence="10">
    <location>
        <begin position="1"/>
        <end position="96"/>
    </location>
</feature>
<dbReference type="AlphaFoldDB" id="A0AAV1Q159"/>
<reference evidence="11 12" key="1">
    <citation type="submission" date="2024-01" db="EMBL/GenBank/DDBJ databases">
        <authorList>
            <person name="Alioto T."/>
            <person name="Alioto T."/>
            <person name="Gomez Garrido J."/>
        </authorList>
    </citation>
    <scope>NUCLEOTIDE SEQUENCE [LARGE SCALE GENOMIC DNA]</scope>
</reference>
<evidence type="ECO:0000256" key="3">
    <source>
        <dbReference type="ARBA" id="ARBA00022679"/>
    </source>
</evidence>
<evidence type="ECO:0000256" key="6">
    <source>
        <dbReference type="ARBA" id="ARBA00022840"/>
    </source>
</evidence>
<feature type="transmembrane region" description="Helical" evidence="9">
    <location>
        <begin position="50"/>
        <end position="68"/>
    </location>
</feature>
<dbReference type="EMBL" id="CAWUFR010000356">
    <property type="protein sequence ID" value="CAK6976607.1"/>
    <property type="molecule type" value="Genomic_DNA"/>
</dbReference>
<keyword evidence="6" id="KW-0067">ATP-binding</keyword>
<keyword evidence="4" id="KW-0547">Nucleotide-binding</keyword>
<dbReference type="Proteomes" id="UP001314229">
    <property type="component" value="Unassembled WGS sequence"/>
</dbReference>
<dbReference type="GO" id="GO:0035556">
    <property type="term" value="P:intracellular signal transduction"/>
    <property type="evidence" value="ECO:0007669"/>
    <property type="project" value="TreeGrafter"/>
</dbReference>
<keyword evidence="2" id="KW-0723">Serine/threonine-protein kinase</keyword>
<accession>A0AAV1Q159</accession>
<dbReference type="InterPro" id="IPR050236">
    <property type="entry name" value="Ser_Thr_kinase_AGC"/>
</dbReference>
<keyword evidence="9" id="KW-1133">Transmembrane helix</keyword>
<comment type="catalytic activity">
    <reaction evidence="8">
        <text>L-seryl-[protein] + ATP = O-phospho-L-seryl-[protein] + ADP + H(+)</text>
        <dbReference type="Rhea" id="RHEA:17989"/>
        <dbReference type="Rhea" id="RHEA-COMP:9863"/>
        <dbReference type="Rhea" id="RHEA-COMP:11604"/>
        <dbReference type="ChEBI" id="CHEBI:15378"/>
        <dbReference type="ChEBI" id="CHEBI:29999"/>
        <dbReference type="ChEBI" id="CHEBI:30616"/>
        <dbReference type="ChEBI" id="CHEBI:83421"/>
        <dbReference type="ChEBI" id="CHEBI:456216"/>
        <dbReference type="EC" id="2.7.11.1"/>
    </reaction>
</comment>
<evidence type="ECO:0000256" key="7">
    <source>
        <dbReference type="ARBA" id="ARBA00047899"/>
    </source>
</evidence>
<dbReference type="Pfam" id="PF00069">
    <property type="entry name" value="Pkinase"/>
    <property type="match status" value="1"/>
</dbReference>
<organism evidence="11 12">
    <name type="scientific">Scomber scombrus</name>
    <name type="common">Atlantic mackerel</name>
    <name type="synonym">Scomber vernalis</name>
    <dbReference type="NCBI Taxonomy" id="13677"/>
    <lineage>
        <taxon>Eukaryota</taxon>
        <taxon>Metazoa</taxon>
        <taxon>Chordata</taxon>
        <taxon>Craniata</taxon>
        <taxon>Vertebrata</taxon>
        <taxon>Euteleostomi</taxon>
        <taxon>Actinopterygii</taxon>
        <taxon>Neopterygii</taxon>
        <taxon>Teleostei</taxon>
        <taxon>Neoteleostei</taxon>
        <taxon>Acanthomorphata</taxon>
        <taxon>Pelagiaria</taxon>
        <taxon>Scombriformes</taxon>
        <taxon>Scombridae</taxon>
        <taxon>Scomber</taxon>
    </lineage>
</organism>
<sequence length="96" mass="10550">MMVVLSRHVGTTSRDVVWSLRPGLRLTVGTAVYLAPETILQVGYGKPVDWWALGIILYVFLVGETPFYGNNYRELFDQVIEGVSAGGSSIHPPAKD</sequence>
<dbReference type="PANTHER" id="PTHR24356:SF414">
    <property type="entry name" value="NON-SPECIFIC SERINE_THREONINE PROTEIN KINASE"/>
    <property type="match status" value="1"/>
</dbReference>
<evidence type="ECO:0000256" key="5">
    <source>
        <dbReference type="ARBA" id="ARBA00022777"/>
    </source>
</evidence>
<dbReference type="InterPro" id="IPR011009">
    <property type="entry name" value="Kinase-like_dom_sf"/>
</dbReference>
<dbReference type="SUPFAM" id="SSF56112">
    <property type="entry name" value="Protein kinase-like (PK-like)"/>
    <property type="match status" value="1"/>
</dbReference>
<dbReference type="Gene3D" id="1.10.510.10">
    <property type="entry name" value="Transferase(Phosphotransferase) domain 1"/>
    <property type="match status" value="1"/>
</dbReference>
<proteinExistence type="predicted"/>
<evidence type="ECO:0000313" key="11">
    <source>
        <dbReference type="EMBL" id="CAK6976607.1"/>
    </source>
</evidence>
<keyword evidence="3" id="KW-0808">Transferase</keyword>
<dbReference type="GO" id="GO:0005524">
    <property type="term" value="F:ATP binding"/>
    <property type="evidence" value="ECO:0007669"/>
    <property type="project" value="UniProtKB-KW"/>
</dbReference>
<dbReference type="EC" id="2.7.11.1" evidence="1"/>
<dbReference type="GO" id="GO:0004674">
    <property type="term" value="F:protein serine/threonine kinase activity"/>
    <property type="evidence" value="ECO:0007669"/>
    <property type="project" value="UniProtKB-KW"/>
</dbReference>
<evidence type="ECO:0000259" key="10">
    <source>
        <dbReference type="PROSITE" id="PS50011"/>
    </source>
</evidence>
<evidence type="ECO:0000256" key="8">
    <source>
        <dbReference type="ARBA" id="ARBA00048679"/>
    </source>
</evidence>
<dbReference type="InterPro" id="IPR000719">
    <property type="entry name" value="Prot_kinase_dom"/>
</dbReference>
<evidence type="ECO:0000256" key="1">
    <source>
        <dbReference type="ARBA" id="ARBA00012513"/>
    </source>
</evidence>
<gene>
    <name evidence="11" type="ORF">FSCOSCO3_A026568</name>
</gene>
<dbReference type="PANTHER" id="PTHR24356">
    <property type="entry name" value="SERINE/THREONINE-PROTEIN KINASE"/>
    <property type="match status" value="1"/>
</dbReference>
<dbReference type="PROSITE" id="PS50011">
    <property type="entry name" value="PROTEIN_KINASE_DOM"/>
    <property type="match status" value="1"/>
</dbReference>
<keyword evidence="5 11" id="KW-0418">Kinase</keyword>
<evidence type="ECO:0000256" key="4">
    <source>
        <dbReference type="ARBA" id="ARBA00022741"/>
    </source>
</evidence>
<comment type="caution">
    <text evidence="11">The sequence shown here is derived from an EMBL/GenBank/DDBJ whole genome shotgun (WGS) entry which is preliminary data.</text>
</comment>
<keyword evidence="9" id="KW-0812">Transmembrane</keyword>
<protein>
    <recommendedName>
        <fullName evidence="1">non-specific serine/threonine protein kinase</fullName>
        <ecNumber evidence="1">2.7.11.1</ecNumber>
    </recommendedName>
</protein>
<comment type="catalytic activity">
    <reaction evidence="7">
        <text>L-threonyl-[protein] + ATP = O-phospho-L-threonyl-[protein] + ADP + H(+)</text>
        <dbReference type="Rhea" id="RHEA:46608"/>
        <dbReference type="Rhea" id="RHEA-COMP:11060"/>
        <dbReference type="Rhea" id="RHEA-COMP:11605"/>
        <dbReference type="ChEBI" id="CHEBI:15378"/>
        <dbReference type="ChEBI" id="CHEBI:30013"/>
        <dbReference type="ChEBI" id="CHEBI:30616"/>
        <dbReference type="ChEBI" id="CHEBI:61977"/>
        <dbReference type="ChEBI" id="CHEBI:456216"/>
        <dbReference type="EC" id="2.7.11.1"/>
    </reaction>
</comment>
<keyword evidence="9" id="KW-0472">Membrane</keyword>
<evidence type="ECO:0000313" key="12">
    <source>
        <dbReference type="Proteomes" id="UP001314229"/>
    </source>
</evidence>
<evidence type="ECO:0000256" key="2">
    <source>
        <dbReference type="ARBA" id="ARBA00022527"/>
    </source>
</evidence>